<evidence type="ECO:0000256" key="2">
    <source>
        <dbReference type="SAM" id="Phobius"/>
    </source>
</evidence>
<feature type="region of interest" description="Disordered" evidence="1">
    <location>
        <begin position="502"/>
        <end position="521"/>
    </location>
</feature>
<proteinExistence type="predicted"/>
<keyword evidence="2" id="KW-1133">Transmembrane helix</keyword>
<reference evidence="4 5" key="1">
    <citation type="submission" date="2021-12" db="EMBL/GenBank/DDBJ databases">
        <title>Genome sequence of Kibdelosporangium philippinense ATCC 49844.</title>
        <authorList>
            <person name="Fedorov E.A."/>
            <person name="Omeragic M."/>
            <person name="Shalygina K.F."/>
            <person name="Maclea K.S."/>
        </authorList>
    </citation>
    <scope>NUCLEOTIDE SEQUENCE [LARGE SCALE GENOMIC DNA]</scope>
    <source>
        <strain evidence="4 5">ATCC 49844</strain>
    </source>
</reference>
<dbReference type="RefSeq" id="WP_233731501.1">
    <property type="nucleotide sequence ID" value="NZ_JAJVCN010000004.1"/>
</dbReference>
<gene>
    <name evidence="4" type="ORF">LWC34_45510</name>
</gene>
<sequence>MIAKAPAKGKYGSDTYGLLRYLFGPGKSNEHRDQHLVAAWDPEWLAGGAFANRYSGWLPRLAREIDAPMTGHDVEVPGGHVYHVVLSVPRQDGVLGDARWRELVEEAIDRMGFGPDSEGRAGCRWVAVHHGPSKDGNDHVHLALNLVRGDGTIADTYRDWPRWRRWCMEVERHLDLTPTSPANKTAPLRPTRAETEKAARLGWKQPSREYLREVVRAAALEATSAKEFVGLVRQQMSVSIEPRWGADGELSGYRVAQMGDRSKSSDAQIWFSGSSLARDLSAPKLTRRWASAVGSPSFASPRPASRAERLEAITAATDTVTHARDVLAANLNTDDAASVDTVDGIAHAALDLLTATARGVEGPDAGPITAAATTYQLAAATPRRVQPTRWAPTAVELRAAARRLAQAGALSRRGSTGVALVVLIVALASLIAEVSVWRELTQQRQQSDAARRAADLLQSATDLRENGAAVRPERIAGVRLVPSQRDVSEVCATSDKQAILRPPAVGGPNLGAEVRGSGRAR</sequence>
<name>A0ABS8ZS18_9PSEU</name>
<feature type="transmembrane region" description="Helical" evidence="2">
    <location>
        <begin position="417"/>
        <end position="437"/>
    </location>
</feature>
<feature type="region of interest" description="Disordered" evidence="1">
    <location>
        <begin position="178"/>
        <end position="200"/>
    </location>
</feature>
<evidence type="ECO:0000313" key="4">
    <source>
        <dbReference type="EMBL" id="MCE7010018.1"/>
    </source>
</evidence>
<feature type="domain" description="MobA/VirD2-like nuclease" evidence="3">
    <location>
        <begin position="80"/>
        <end position="174"/>
    </location>
</feature>
<dbReference type="InterPro" id="IPR005094">
    <property type="entry name" value="Endonuclease_MobA/VirD2"/>
</dbReference>
<protein>
    <recommendedName>
        <fullName evidence="3">MobA/VirD2-like nuclease domain-containing protein</fullName>
    </recommendedName>
</protein>
<dbReference type="Pfam" id="PF03432">
    <property type="entry name" value="Relaxase"/>
    <property type="match status" value="1"/>
</dbReference>
<dbReference type="Proteomes" id="UP001521150">
    <property type="component" value="Unassembled WGS sequence"/>
</dbReference>
<evidence type="ECO:0000313" key="5">
    <source>
        <dbReference type="Proteomes" id="UP001521150"/>
    </source>
</evidence>
<organism evidence="4 5">
    <name type="scientific">Kibdelosporangium philippinense</name>
    <dbReference type="NCBI Taxonomy" id="211113"/>
    <lineage>
        <taxon>Bacteria</taxon>
        <taxon>Bacillati</taxon>
        <taxon>Actinomycetota</taxon>
        <taxon>Actinomycetes</taxon>
        <taxon>Pseudonocardiales</taxon>
        <taxon>Pseudonocardiaceae</taxon>
        <taxon>Kibdelosporangium</taxon>
    </lineage>
</organism>
<evidence type="ECO:0000256" key="1">
    <source>
        <dbReference type="SAM" id="MobiDB-lite"/>
    </source>
</evidence>
<keyword evidence="5" id="KW-1185">Reference proteome</keyword>
<dbReference type="EMBL" id="JAJVCN010000004">
    <property type="protein sequence ID" value="MCE7010018.1"/>
    <property type="molecule type" value="Genomic_DNA"/>
</dbReference>
<keyword evidence="2" id="KW-0472">Membrane</keyword>
<evidence type="ECO:0000259" key="3">
    <source>
        <dbReference type="Pfam" id="PF03432"/>
    </source>
</evidence>
<comment type="caution">
    <text evidence="4">The sequence shown here is derived from an EMBL/GenBank/DDBJ whole genome shotgun (WGS) entry which is preliminary data.</text>
</comment>
<accession>A0ABS8ZS18</accession>
<keyword evidence="2" id="KW-0812">Transmembrane</keyword>